<dbReference type="GO" id="GO:0005634">
    <property type="term" value="C:nucleus"/>
    <property type="evidence" value="ECO:0007669"/>
    <property type="project" value="InterPro"/>
</dbReference>
<dbReference type="GO" id="GO:0005096">
    <property type="term" value="F:GTPase activator activity"/>
    <property type="evidence" value="ECO:0007669"/>
    <property type="project" value="InterPro"/>
</dbReference>
<accession>A0A5K1UW77</accession>
<protein>
    <recommendedName>
        <fullName evidence="5">Rap-GAP domain-containing protein</fullName>
    </recommendedName>
</protein>
<name>A0A5K1UW77_ENTHI</name>
<dbReference type="PANTHER" id="PTHR10063:SF11">
    <property type="entry name" value="RHO GTPASE-ACTIVATING PROTEIN CG5521-RELATED"/>
    <property type="match status" value="1"/>
</dbReference>
<evidence type="ECO:0000256" key="2">
    <source>
        <dbReference type="SAM" id="Phobius"/>
    </source>
</evidence>
<evidence type="ECO:0000256" key="1">
    <source>
        <dbReference type="SAM" id="Coils"/>
    </source>
</evidence>
<dbReference type="VEuPathDB" id="AmoebaDB:EHI8A_030660"/>
<keyword evidence="2" id="KW-0812">Transmembrane</keyword>
<dbReference type="OMA" id="TWISWPP"/>
<dbReference type="SUPFAM" id="SSF111347">
    <property type="entry name" value="Rap/Ran-GAP"/>
    <property type="match status" value="1"/>
</dbReference>
<sequence>MSHQDKKPKKIFSLRESLKDKWRLIYTFFDEKKHEFYDTELITENKDGMIQSLNDFAERIENDIKKKREIDSNEVKAYLVIFYALLIYFPQLPSTTIETYLNKTERFLAPKVPNSIKVFAFEVVICCIIKPGYETYLSKLLEYIDLNTFSTKILDLPSMPTTEFTFTEEVDEKNQPIVQMKNIECSIAKLNIFFQRLLTDMKSFEILLPTFIQILLLMFPNTAPEITNKLKVFPQVPAKLLLVICENGICKMNVNQRLRIIQSCPFFPLILKLILQESFALVLEEPQLLFVIRWFFSFLLDPVNSVTLSKLNGQTKEQFNNLLNSIIKTTESFYILVPLITSYPEVTLTIDGKVIKKDVVEFLNEFLNIFIVPSQTVQIKEQLKLSLQNSLKLYYQRAFEAKKLKYGYVHKRITSITKTLFKTWISCPPNDTAWEELQTTFIPLMAIEGVINVVDSFFTHITICLLNIQYPQKPNDQLFTKTYDNVIEPIILNEELKQITTPLFKEDIVRIWKYLWKFIDISVDIPNEERAERWHNVMFKSLQIILFYEQRCGPSNFELHDIIVPYLLATASKHHFKENNTSLCQILCRRYPQYTDNINAVLLGYLKNVIQQGDFSILADMYDLFTTSIKGKTSILNDVLISLRCLTIEQSNSMELNQQIRIASLLHSLLFYSKIYPTINTLLSDNMGYQDILTLCYSNLIQIFTSPEIQQTLLWGIIVNLLSACEAKRPNDELRVLCDMFLQKTVHSNLCLCKQAIRSLRIISRCSEIIPNEILTYIAETLLIFISNNTMDDAVIPIALEQLEDFILVPNGVLSQGISAALQSVLVRLSDNTNTYVQQFILLIEHYFNRKIGLPCCDDSFTRDVYFIGRNKVTSENEHSLYIMQNNSIFSFTDNGSNGVDVVVRNLYGTYHWIISSIERTEEFTTKEFNFKPENLSNENRICPCDGSFEIISSGMNDLGENIEKEMKEELMNIETNALKLNANILKLSNKPIEAETKNMEITSKWDYIQSLELLTNTKDPIIQLTNDKKLKQLLFKLDCLPIRKRYACSLIYFNSDSKMSLFNECSPQFTEFAGSLGYLVSKELFVGNFPKECEKAYYYSDETVEVTFAPSIYFKQPPLNSISTSCVVVWNESELALDTSLFPKPSTIIEIHPRDDGMFVIDMWRNATVPVSVIDLTGPLQTSMVVPKNFLPILVRETVLNICYFNSSSLSQLQLRQYVFSEIGTTSDLVKKAFSSITALELTL</sequence>
<organism evidence="3 4">
    <name type="scientific">Entamoeba histolytica</name>
    <dbReference type="NCBI Taxonomy" id="5759"/>
    <lineage>
        <taxon>Eukaryota</taxon>
        <taxon>Amoebozoa</taxon>
        <taxon>Evosea</taxon>
        <taxon>Archamoebae</taxon>
        <taxon>Mastigamoebida</taxon>
        <taxon>Entamoebidae</taxon>
        <taxon>Entamoeba</taxon>
    </lineage>
</organism>
<proteinExistence type="predicted"/>
<dbReference type="InterPro" id="IPR027107">
    <property type="entry name" value="Tuberin/Ral-act_asu"/>
</dbReference>
<dbReference type="Proteomes" id="UP000078387">
    <property type="component" value="Unassembled WGS sequence"/>
</dbReference>
<feature type="transmembrane region" description="Helical" evidence="2">
    <location>
        <begin position="75"/>
        <end position="92"/>
    </location>
</feature>
<feature type="coiled-coil region" evidence="1">
    <location>
        <begin position="964"/>
        <end position="991"/>
    </location>
</feature>
<dbReference type="GO" id="GO:0051056">
    <property type="term" value="P:regulation of small GTPase mediated signal transduction"/>
    <property type="evidence" value="ECO:0007669"/>
    <property type="project" value="InterPro"/>
</dbReference>
<keyword evidence="2" id="KW-1133">Transmembrane helix</keyword>
<dbReference type="VEuPathDB" id="AmoebaDB:EHI5A_058340"/>
<dbReference type="EMBL" id="BDEQ01000001">
    <property type="protein sequence ID" value="GAT98635.1"/>
    <property type="molecule type" value="Genomic_DNA"/>
</dbReference>
<gene>
    <name evidence="3" type="ORF">CL6EHI_172500</name>
</gene>
<dbReference type="VEuPathDB" id="AmoebaDB:EHI_172500"/>
<dbReference type="InterPro" id="IPR035974">
    <property type="entry name" value="Rap/Ran-GAP_sf"/>
</dbReference>
<evidence type="ECO:0000313" key="4">
    <source>
        <dbReference type="Proteomes" id="UP000078387"/>
    </source>
</evidence>
<evidence type="ECO:0000313" key="3">
    <source>
        <dbReference type="EMBL" id="GAT98635.1"/>
    </source>
</evidence>
<keyword evidence="1" id="KW-0175">Coiled coil</keyword>
<evidence type="ECO:0008006" key="5">
    <source>
        <dbReference type="Google" id="ProtNLM"/>
    </source>
</evidence>
<dbReference type="PANTHER" id="PTHR10063">
    <property type="entry name" value="TUBERIN"/>
    <property type="match status" value="1"/>
</dbReference>
<reference evidence="3 4" key="1">
    <citation type="submission" date="2016-05" db="EMBL/GenBank/DDBJ databases">
        <title>First whole genome sequencing of Entamoeba histolytica HM1:IMSS-clone-6.</title>
        <authorList>
            <person name="Mukherjee Avik.K."/>
            <person name="Izumyama S."/>
            <person name="Nakada-Tsukui K."/>
            <person name="Nozaki T."/>
        </authorList>
    </citation>
    <scope>NUCLEOTIDE SEQUENCE [LARGE SCALE GENOMIC DNA]</scope>
    <source>
        <strain evidence="3 4">HM1:IMSS clone 6</strain>
    </source>
</reference>
<keyword evidence="2" id="KW-0472">Membrane</keyword>
<comment type="caution">
    <text evidence="3">The sequence shown here is derived from an EMBL/GenBank/DDBJ whole genome shotgun (WGS) entry which is preliminary data.</text>
</comment>
<dbReference type="GO" id="GO:0005737">
    <property type="term" value="C:cytoplasm"/>
    <property type="evidence" value="ECO:0007669"/>
    <property type="project" value="TreeGrafter"/>
</dbReference>
<dbReference type="AlphaFoldDB" id="A0A5K1UW77"/>
<dbReference type="VEuPathDB" id="AmoebaDB:KM1_068450"/>
<dbReference type="VEuPathDB" id="AmoebaDB:EHI7A_033770"/>